<evidence type="ECO:0000256" key="1">
    <source>
        <dbReference type="SAM" id="SignalP"/>
    </source>
</evidence>
<accession>A0A1K1RXL7</accession>
<dbReference type="EMBL" id="FPIZ01000015">
    <property type="protein sequence ID" value="SFW76896.1"/>
    <property type="molecule type" value="Genomic_DNA"/>
</dbReference>
<dbReference type="SMART" id="SM00867">
    <property type="entry name" value="YceI"/>
    <property type="match status" value="1"/>
</dbReference>
<dbReference type="InterPro" id="IPR007372">
    <property type="entry name" value="Lipid/polyisoprenoid-bd_YceI"/>
</dbReference>
<reference evidence="4 6" key="2">
    <citation type="submission" date="2023-11" db="EMBL/GenBank/DDBJ databases">
        <title>MicrobeMod: A computational toolkit for identifying prokaryotic methylation and restriction-modification with nanopore sequencing.</title>
        <authorList>
            <person name="Crits-Christoph A."/>
            <person name="Kang S.C."/>
            <person name="Lee H."/>
            <person name="Ostrov N."/>
        </authorList>
    </citation>
    <scope>NUCLEOTIDE SEQUENCE [LARGE SCALE GENOMIC DNA]</scope>
    <source>
        <strain evidence="4 6">ATCC 23090</strain>
    </source>
</reference>
<sequence length="177" mass="19063">MKRLIIFSGTLLLAAAVFAFNTVSPLWKIGDKYNISFSSNDVGGIFKVFKGTINFDEANPAASNFDVTVDVASIQTGNALQNKHAKSDEWFDAAKYPVIHYTSKKIVKAGAGYQVTGDLEIHGVKKEFTIPFSFAKKGAGATFAGTFNVNRNDFHIGKPGGDVADVIKVEIAVPVTK</sequence>
<feature type="signal peptide" evidence="1">
    <location>
        <begin position="1"/>
        <end position="19"/>
    </location>
</feature>
<evidence type="ECO:0000313" key="4">
    <source>
        <dbReference type="EMBL" id="WQG90298.1"/>
    </source>
</evidence>
<name>A0A1K1RXL7_9BACT</name>
<organism evidence="3 5">
    <name type="scientific">Chitinophaga sancti</name>
    <dbReference type="NCBI Taxonomy" id="1004"/>
    <lineage>
        <taxon>Bacteria</taxon>
        <taxon>Pseudomonadati</taxon>
        <taxon>Bacteroidota</taxon>
        <taxon>Chitinophagia</taxon>
        <taxon>Chitinophagales</taxon>
        <taxon>Chitinophagaceae</taxon>
        <taxon>Chitinophaga</taxon>
    </lineage>
</organism>
<dbReference type="AlphaFoldDB" id="A0A1K1RXL7"/>
<keyword evidence="1" id="KW-0732">Signal</keyword>
<protein>
    <submittedName>
        <fullName evidence="3">Polyisoprenoid-binding protein YceI</fullName>
    </submittedName>
    <submittedName>
        <fullName evidence="4">YceI family protein</fullName>
    </submittedName>
</protein>
<dbReference type="InterPro" id="IPR036761">
    <property type="entry name" value="TTHA0802/YceI-like_sf"/>
</dbReference>
<evidence type="ECO:0000259" key="2">
    <source>
        <dbReference type="SMART" id="SM00867"/>
    </source>
</evidence>
<evidence type="ECO:0000313" key="3">
    <source>
        <dbReference type="EMBL" id="SFW76896.1"/>
    </source>
</evidence>
<dbReference type="SUPFAM" id="SSF101874">
    <property type="entry name" value="YceI-like"/>
    <property type="match status" value="1"/>
</dbReference>
<evidence type="ECO:0000313" key="5">
    <source>
        <dbReference type="Proteomes" id="UP000183788"/>
    </source>
</evidence>
<dbReference type="Proteomes" id="UP001326715">
    <property type="component" value="Chromosome"/>
</dbReference>
<dbReference type="Pfam" id="PF04264">
    <property type="entry name" value="YceI"/>
    <property type="match status" value="1"/>
</dbReference>
<keyword evidence="6" id="KW-1185">Reference proteome</keyword>
<dbReference type="Proteomes" id="UP000183788">
    <property type="component" value="Unassembled WGS sequence"/>
</dbReference>
<dbReference type="Gene3D" id="2.40.128.110">
    <property type="entry name" value="Lipid/polyisoprenoid-binding, YceI-like"/>
    <property type="match status" value="1"/>
</dbReference>
<dbReference type="PANTHER" id="PTHR34406:SF1">
    <property type="entry name" value="PROTEIN YCEI"/>
    <property type="match status" value="1"/>
</dbReference>
<dbReference type="STRING" id="1004.SAMN05661012_04433"/>
<dbReference type="RefSeq" id="WP_072363414.1">
    <property type="nucleotide sequence ID" value="NZ_CBHWAX010000014.1"/>
</dbReference>
<feature type="domain" description="Lipid/polyisoprenoid-binding YceI-like" evidence="2">
    <location>
        <begin position="26"/>
        <end position="176"/>
    </location>
</feature>
<dbReference type="OrthoDB" id="9811006at2"/>
<dbReference type="EMBL" id="CP140154">
    <property type="protein sequence ID" value="WQG90298.1"/>
    <property type="molecule type" value="Genomic_DNA"/>
</dbReference>
<gene>
    <name evidence="3" type="ORF">SAMN05661012_04433</name>
    <name evidence="4" type="ORF">SR876_02230</name>
</gene>
<reference evidence="3 5" key="1">
    <citation type="submission" date="2016-11" db="EMBL/GenBank/DDBJ databases">
        <authorList>
            <person name="Jaros S."/>
            <person name="Januszkiewicz K."/>
            <person name="Wedrychowicz H."/>
        </authorList>
    </citation>
    <scope>NUCLEOTIDE SEQUENCE [LARGE SCALE GENOMIC DNA]</scope>
    <source>
        <strain evidence="3 5">DSM 784</strain>
    </source>
</reference>
<proteinExistence type="predicted"/>
<dbReference type="PANTHER" id="PTHR34406">
    <property type="entry name" value="PROTEIN YCEI"/>
    <property type="match status" value="1"/>
</dbReference>
<evidence type="ECO:0000313" key="6">
    <source>
        <dbReference type="Proteomes" id="UP001326715"/>
    </source>
</evidence>
<feature type="chain" id="PRO_5013244673" evidence="1">
    <location>
        <begin position="20"/>
        <end position="177"/>
    </location>
</feature>